<organism evidence="2 3">
    <name type="scientific">Senegalia massiliensis</name>
    <dbReference type="NCBI Taxonomy" id="1720316"/>
    <lineage>
        <taxon>Bacteria</taxon>
        <taxon>Bacillati</taxon>
        <taxon>Bacillota</taxon>
        <taxon>Clostridia</taxon>
        <taxon>Eubacteriales</taxon>
        <taxon>Clostridiaceae</taxon>
        <taxon>Senegalia</taxon>
    </lineage>
</organism>
<gene>
    <name evidence="2" type="ORF">D3Z33_04545</name>
</gene>
<dbReference type="EMBL" id="QXXA01000005">
    <property type="protein sequence ID" value="NBI06128.1"/>
    <property type="molecule type" value="Genomic_DNA"/>
</dbReference>
<sequence>MNKKKIISILLVLTFLMTIMPMVSFADDYDEDFEDVVERVKEDVARTNESIARKVKFAQFLADLPGTSEKDLDLIIDVLVKVTDREAQAMIDRAAKLGVVVECQYDLYIIGGREVWIDPLVVPTW</sequence>
<evidence type="ECO:0000313" key="3">
    <source>
        <dbReference type="Proteomes" id="UP000467132"/>
    </source>
</evidence>
<accession>A0A845QYA1</accession>
<proteinExistence type="predicted"/>
<protein>
    <submittedName>
        <fullName evidence="2">Uncharacterized protein</fullName>
    </submittedName>
</protein>
<feature type="signal peptide" evidence="1">
    <location>
        <begin position="1"/>
        <end position="26"/>
    </location>
</feature>
<keyword evidence="3" id="KW-1185">Reference proteome</keyword>
<dbReference type="AlphaFoldDB" id="A0A845QYA1"/>
<dbReference type="RefSeq" id="WP_160196621.1">
    <property type="nucleotide sequence ID" value="NZ_QXXA01000005.1"/>
</dbReference>
<reference evidence="2 3" key="1">
    <citation type="submission" date="2018-08" db="EMBL/GenBank/DDBJ databases">
        <title>Murine metabolic-syndrome-specific gut microbial biobank.</title>
        <authorList>
            <person name="Liu C."/>
        </authorList>
    </citation>
    <scope>NUCLEOTIDE SEQUENCE [LARGE SCALE GENOMIC DNA]</scope>
    <source>
        <strain evidence="2 3">583</strain>
    </source>
</reference>
<dbReference type="Proteomes" id="UP000467132">
    <property type="component" value="Unassembled WGS sequence"/>
</dbReference>
<dbReference type="OrthoDB" id="2861041at2"/>
<evidence type="ECO:0000313" key="2">
    <source>
        <dbReference type="EMBL" id="NBI06128.1"/>
    </source>
</evidence>
<comment type="caution">
    <text evidence="2">The sequence shown here is derived from an EMBL/GenBank/DDBJ whole genome shotgun (WGS) entry which is preliminary data.</text>
</comment>
<name>A0A845QYA1_9CLOT</name>
<feature type="chain" id="PRO_5032988087" evidence="1">
    <location>
        <begin position="27"/>
        <end position="125"/>
    </location>
</feature>
<keyword evidence="1" id="KW-0732">Signal</keyword>
<evidence type="ECO:0000256" key="1">
    <source>
        <dbReference type="SAM" id="SignalP"/>
    </source>
</evidence>